<comment type="caution">
    <text evidence="1">The sequence shown here is derived from an EMBL/GenBank/DDBJ whole genome shotgun (WGS) entry which is preliminary data.</text>
</comment>
<dbReference type="Pfam" id="PF04074">
    <property type="entry name" value="DUF386"/>
    <property type="match status" value="1"/>
</dbReference>
<dbReference type="PANTHER" id="PTHR34986">
    <property type="entry name" value="EVOLVED BETA-GALACTOSIDASE SUBUNIT BETA"/>
    <property type="match status" value="1"/>
</dbReference>
<organism evidence="1">
    <name type="scientific">bioreactor metagenome</name>
    <dbReference type="NCBI Taxonomy" id="1076179"/>
    <lineage>
        <taxon>unclassified sequences</taxon>
        <taxon>metagenomes</taxon>
        <taxon>ecological metagenomes</taxon>
    </lineage>
</organism>
<dbReference type="GO" id="GO:0005829">
    <property type="term" value="C:cytosol"/>
    <property type="evidence" value="ECO:0007669"/>
    <property type="project" value="TreeGrafter"/>
</dbReference>
<name>A0A645AGR8_9ZZZZ</name>
<dbReference type="SUPFAM" id="SSF51197">
    <property type="entry name" value="Clavaminate synthase-like"/>
    <property type="match status" value="1"/>
</dbReference>
<dbReference type="Gene3D" id="2.60.120.370">
    <property type="entry name" value="YhcH/YjgK/YiaL"/>
    <property type="match status" value="1"/>
</dbReference>
<sequence>MIWAEWKDFSRCSIFIAEAAAAIQEFQSRLTAELPTGSYPLLGEKLKVSIFESKTVPKAERGVFETHRQFADLQTLLIGEELAFVRDATGLTPRMEFDEKQDYQLFEPELENSARIVLNSKRFVVYLPSEAHLTSIGVAGTEVPLRKVVYKIHQSLIRETKHEKE</sequence>
<gene>
    <name evidence="1" type="ORF">SDC9_98902</name>
</gene>
<dbReference type="NCBIfam" id="TIGR00022">
    <property type="entry name" value="YhcH/YjgK/YiaL family protein"/>
    <property type="match status" value="1"/>
</dbReference>
<dbReference type="AlphaFoldDB" id="A0A645AGR8"/>
<accession>A0A645AGR8</accession>
<dbReference type="PANTHER" id="PTHR34986:SF1">
    <property type="entry name" value="PROTEIN YIAL"/>
    <property type="match status" value="1"/>
</dbReference>
<evidence type="ECO:0000313" key="1">
    <source>
        <dbReference type="EMBL" id="MPM52146.1"/>
    </source>
</evidence>
<dbReference type="InterPro" id="IPR037012">
    <property type="entry name" value="NanQ/TabA/YiaL_sf"/>
</dbReference>
<protein>
    <recommendedName>
        <fullName evidence="2">Toxin-antitoxin biofilm protein TabA</fullName>
    </recommendedName>
</protein>
<reference evidence="1" key="1">
    <citation type="submission" date="2019-08" db="EMBL/GenBank/DDBJ databases">
        <authorList>
            <person name="Kucharzyk K."/>
            <person name="Murdoch R.W."/>
            <person name="Higgins S."/>
            <person name="Loffler F."/>
        </authorList>
    </citation>
    <scope>NUCLEOTIDE SEQUENCE</scope>
</reference>
<proteinExistence type="predicted"/>
<dbReference type="InterPro" id="IPR004375">
    <property type="entry name" value="NanQ/TabA/YiaL"/>
</dbReference>
<evidence type="ECO:0008006" key="2">
    <source>
        <dbReference type="Google" id="ProtNLM"/>
    </source>
</evidence>
<dbReference type="EMBL" id="VSSQ01013729">
    <property type="protein sequence ID" value="MPM52146.1"/>
    <property type="molecule type" value="Genomic_DNA"/>
</dbReference>